<protein>
    <submittedName>
        <fullName evidence="6">LysR family transcriptional regulator</fullName>
    </submittedName>
</protein>
<evidence type="ECO:0000256" key="4">
    <source>
        <dbReference type="ARBA" id="ARBA00023163"/>
    </source>
</evidence>
<dbReference type="PROSITE" id="PS50931">
    <property type="entry name" value="HTH_LYSR"/>
    <property type="match status" value="1"/>
</dbReference>
<evidence type="ECO:0000313" key="6">
    <source>
        <dbReference type="EMBL" id="NHO33213.1"/>
    </source>
</evidence>
<dbReference type="SUPFAM" id="SSF53850">
    <property type="entry name" value="Periplasmic binding protein-like II"/>
    <property type="match status" value="1"/>
</dbReference>
<dbReference type="Gene3D" id="1.10.10.10">
    <property type="entry name" value="Winged helix-like DNA-binding domain superfamily/Winged helix DNA-binding domain"/>
    <property type="match status" value="1"/>
</dbReference>
<evidence type="ECO:0000256" key="2">
    <source>
        <dbReference type="ARBA" id="ARBA00023015"/>
    </source>
</evidence>
<dbReference type="RefSeq" id="WP_173577739.1">
    <property type="nucleotide sequence ID" value="NZ_WOSW01000023.1"/>
</dbReference>
<dbReference type="InterPro" id="IPR005119">
    <property type="entry name" value="LysR_subst-bd"/>
</dbReference>
<dbReference type="SUPFAM" id="SSF46785">
    <property type="entry name" value="Winged helix' DNA-binding domain"/>
    <property type="match status" value="1"/>
</dbReference>
<dbReference type="EMBL" id="WOSW01000023">
    <property type="protein sequence ID" value="NHO33213.1"/>
    <property type="molecule type" value="Genomic_DNA"/>
</dbReference>
<accession>A0ABX0KDM0</accession>
<dbReference type="CDD" id="cd08422">
    <property type="entry name" value="PBP2_CrgA_like"/>
    <property type="match status" value="1"/>
</dbReference>
<keyword evidence="2" id="KW-0805">Transcription regulation</keyword>
<evidence type="ECO:0000259" key="5">
    <source>
        <dbReference type="PROSITE" id="PS50931"/>
    </source>
</evidence>
<dbReference type="InterPro" id="IPR000847">
    <property type="entry name" value="LysR_HTH_N"/>
</dbReference>
<dbReference type="Proteomes" id="UP000615326">
    <property type="component" value="Unassembled WGS sequence"/>
</dbReference>
<evidence type="ECO:0000256" key="1">
    <source>
        <dbReference type="ARBA" id="ARBA00009437"/>
    </source>
</evidence>
<dbReference type="InterPro" id="IPR036390">
    <property type="entry name" value="WH_DNA-bd_sf"/>
</dbReference>
<keyword evidence="3" id="KW-0238">DNA-binding</keyword>
<comment type="caution">
    <text evidence="6">The sequence shown here is derived from an EMBL/GenBank/DDBJ whole genome shotgun (WGS) entry which is preliminary data.</text>
</comment>
<dbReference type="Gene3D" id="3.40.190.290">
    <property type="match status" value="1"/>
</dbReference>
<comment type="similarity">
    <text evidence="1">Belongs to the LysR transcriptional regulatory family.</text>
</comment>
<organism evidence="6 7">
    <name type="scientific">Acetobacter fallax</name>
    <dbReference type="NCBI Taxonomy" id="1737473"/>
    <lineage>
        <taxon>Bacteria</taxon>
        <taxon>Pseudomonadati</taxon>
        <taxon>Pseudomonadota</taxon>
        <taxon>Alphaproteobacteria</taxon>
        <taxon>Acetobacterales</taxon>
        <taxon>Acetobacteraceae</taxon>
        <taxon>Acetobacter</taxon>
    </lineage>
</organism>
<dbReference type="PRINTS" id="PR00039">
    <property type="entry name" value="HTHLYSR"/>
</dbReference>
<feature type="domain" description="HTH lysR-type" evidence="5">
    <location>
        <begin position="4"/>
        <end position="61"/>
    </location>
</feature>
<dbReference type="Pfam" id="PF03466">
    <property type="entry name" value="LysR_substrate"/>
    <property type="match status" value="1"/>
</dbReference>
<dbReference type="PANTHER" id="PTHR30537:SF5">
    <property type="entry name" value="HTH-TYPE TRANSCRIPTIONAL ACTIVATOR TTDR-RELATED"/>
    <property type="match status" value="1"/>
</dbReference>
<name>A0ABX0KDM0_9PROT</name>
<dbReference type="InterPro" id="IPR058163">
    <property type="entry name" value="LysR-type_TF_proteobact-type"/>
</dbReference>
<dbReference type="Pfam" id="PF00126">
    <property type="entry name" value="HTH_1"/>
    <property type="match status" value="1"/>
</dbReference>
<dbReference type="PANTHER" id="PTHR30537">
    <property type="entry name" value="HTH-TYPE TRANSCRIPTIONAL REGULATOR"/>
    <property type="match status" value="1"/>
</dbReference>
<dbReference type="InterPro" id="IPR036388">
    <property type="entry name" value="WH-like_DNA-bd_sf"/>
</dbReference>
<evidence type="ECO:0000256" key="3">
    <source>
        <dbReference type="ARBA" id="ARBA00023125"/>
    </source>
</evidence>
<gene>
    <name evidence="6" type="ORF">GOB84_11705</name>
</gene>
<reference evidence="6 7" key="1">
    <citation type="journal article" date="2020" name="Int. J. Syst. Evol. Microbiol.">
        <title>Novel acetic acid bacteria from cider fermentations: Acetobacter conturbans sp. nov. and Acetobacter fallax sp. nov.</title>
        <authorList>
            <person name="Sombolestani A.S."/>
            <person name="Cleenwerck I."/>
            <person name="Cnockaert M."/>
            <person name="Borremans W."/>
            <person name="Wieme A.D."/>
            <person name="De Vuyst L."/>
            <person name="Vandamme P."/>
        </authorList>
    </citation>
    <scope>NUCLEOTIDE SEQUENCE [LARGE SCALE GENOMIC DNA]</scope>
    <source>
        <strain evidence="6 7">LMG 1637</strain>
    </source>
</reference>
<evidence type="ECO:0000313" key="7">
    <source>
        <dbReference type="Proteomes" id="UP000615326"/>
    </source>
</evidence>
<sequence length="308" mass="33841">MRLPDLEAWAIFAKVAEHGSFAKAAEDVQLSRPTVSKAISRLEDALGLSLFSRTSRQLSLTGMGRQLLSHARQVIAEAEAAEAEARETMLTPTGLVRLAAPMTFGVHHLSPLLPGFFTRCPDVDVDIDFSDSLVDLVADGFDVAIRIATLADSSLRARRLCGVRLLLVASPQWISTTAPLTTPQDLDRHKGFVYTGTSTPGLIRMTHHNGDSHTIAQTARFRSNNAEAFLPSLEAGFGYGLFPEFMIWKALRDGRLQRILPDWHMPSIGICLVTPPNALRPRRVQALMDYLSETLPSAPWVDHEPDAP</sequence>
<keyword evidence="4" id="KW-0804">Transcription</keyword>
<proteinExistence type="inferred from homology"/>
<keyword evidence="7" id="KW-1185">Reference proteome</keyword>